<gene>
    <name evidence="1" type="ORF">PFDG_04842</name>
</gene>
<organism evidence="1 2">
    <name type="scientific">Plasmodium falciparum (isolate Dd2)</name>
    <dbReference type="NCBI Taxonomy" id="57267"/>
    <lineage>
        <taxon>Eukaryota</taxon>
        <taxon>Sar</taxon>
        <taxon>Alveolata</taxon>
        <taxon>Apicomplexa</taxon>
        <taxon>Aconoidasida</taxon>
        <taxon>Haemosporida</taxon>
        <taxon>Plasmodiidae</taxon>
        <taxon>Plasmodium</taxon>
        <taxon>Plasmodium (Laverania)</taxon>
    </lineage>
</organism>
<reference evidence="2" key="2">
    <citation type="submission" date="2006-09" db="EMBL/GenBank/DDBJ databases">
        <title>The genome sequence of Plasmodium falciparum Dd2.</title>
        <authorList>
            <consortium name="The Broad Institute Genome Sequencing Platform"/>
            <person name="Birren B."/>
            <person name="Lander E."/>
            <person name="Galagan J."/>
            <person name="Nusbaum C."/>
            <person name="Devon K."/>
            <person name="Henn M."/>
            <person name="Jaffe D."/>
            <person name="Butler J."/>
            <person name="Alvarez P."/>
            <person name="Gnerre S."/>
            <person name="Grabherr M."/>
            <person name="Kleber M."/>
            <person name="Mauceli E."/>
            <person name="Brockman W."/>
            <person name="MacCallum I.A."/>
            <person name="Rounsley S."/>
            <person name="Young S."/>
            <person name="LaButti K."/>
            <person name="Pushparaj V."/>
            <person name="DeCaprio D."/>
            <person name="Crawford M."/>
            <person name="Koehrsen M."/>
            <person name="Engels R."/>
            <person name="Montgomery P."/>
            <person name="Pearson M."/>
            <person name="Howarth C."/>
            <person name="Larson L."/>
            <person name="Luoma S."/>
            <person name="White J."/>
            <person name="Kodira C."/>
            <person name="Zeng Q."/>
            <person name="O'Leary S."/>
            <person name="Yandava C."/>
            <person name="Alvarado L."/>
            <person name="Wirth D."/>
            <person name="Volkman S."/>
            <person name="Hartl D."/>
        </authorList>
    </citation>
    <scope>NUCLEOTIDE SEQUENCE [LARGE SCALE GENOMIC DNA]</scope>
</reference>
<evidence type="ECO:0000313" key="2">
    <source>
        <dbReference type="Proteomes" id="UP000054282"/>
    </source>
</evidence>
<dbReference type="AlphaFoldDB" id="A0A0L7M8W7"/>
<proteinExistence type="predicted"/>
<dbReference type="EMBL" id="GG702165">
    <property type="protein sequence ID" value="KOB89294.1"/>
    <property type="molecule type" value="Genomic_DNA"/>
</dbReference>
<accession>A0A0L7M8W7</accession>
<dbReference type="Proteomes" id="UP000054282">
    <property type="component" value="Unassembled WGS sequence"/>
</dbReference>
<reference evidence="2" key="1">
    <citation type="submission" date="2006-09" db="EMBL/GenBank/DDBJ databases">
        <title>Annotation of Plasmodium falciparum Dd2.</title>
        <authorList>
            <consortium name="The Broad Institute Genome Sequencing Platform"/>
            <person name="Volkman S.K."/>
            <person name="Neafsey D.E."/>
            <person name="Dash A.P."/>
            <person name="Chitnis C.E."/>
            <person name="Hartl D.L."/>
            <person name="Young S.K."/>
            <person name="Zeng Q."/>
            <person name="Koehrsen M."/>
            <person name="Alvarado L."/>
            <person name="Berlin A."/>
            <person name="Borenstein D."/>
            <person name="Chapman S.B."/>
            <person name="Chen Z."/>
            <person name="Engels R."/>
            <person name="Freedman E."/>
            <person name="Gellesch M."/>
            <person name="Goldberg J."/>
            <person name="Griggs A."/>
            <person name="Gujja S."/>
            <person name="Heilman E.R."/>
            <person name="Heiman D.I."/>
            <person name="Howarth C."/>
            <person name="Jen D."/>
            <person name="Larson L."/>
            <person name="Mehta T."/>
            <person name="Neiman D."/>
            <person name="Park D."/>
            <person name="Pearson M."/>
            <person name="Roberts A."/>
            <person name="Saif S."/>
            <person name="Shea T."/>
            <person name="Shenoy N."/>
            <person name="Sisk P."/>
            <person name="Stolte C."/>
            <person name="Sykes S."/>
            <person name="Walk T."/>
            <person name="White J."/>
            <person name="Yandava C."/>
            <person name="Haas B."/>
            <person name="Henn M.R."/>
            <person name="Nusbaum C."/>
            <person name="Birren B."/>
        </authorList>
    </citation>
    <scope>NUCLEOTIDE SEQUENCE [LARGE SCALE GENOMIC DNA]</scope>
</reference>
<sequence>MQNIPLGFCVGLDDCITKELYAGHISNLLFNHGYNENEIIKFQGLSTLTINGIECIILYVIYPTTISIPPNLSGRTLHMVLICASCTYRL</sequence>
<protein>
    <submittedName>
        <fullName evidence="1">Uncharacterized protein</fullName>
    </submittedName>
</protein>
<dbReference type="KEGG" id="pfd:PFDG_04842"/>
<evidence type="ECO:0000313" key="1">
    <source>
        <dbReference type="EMBL" id="KOB89294.1"/>
    </source>
</evidence>
<name>A0A0L7M8W7_PLAF4</name>